<keyword evidence="11" id="KW-1185">Reference proteome</keyword>
<dbReference type="GO" id="GO:0046872">
    <property type="term" value="F:metal ion binding"/>
    <property type="evidence" value="ECO:0007669"/>
    <property type="project" value="UniProtKB-KW"/>
</dbReference>
<name>A0A1Z5HN82_9FIRM</name>
<evidence type="ECO:0000256" key="3">
    <source>
        <dbReference type="ARBA" id="ARBA00022801"/>
    </source>
</evidence>
<evidence type="ECO:0000256" key="6">
    <source>
        <dbReference type="PIRSR" id="PIRSR038994-1"/>
    </source>
</evidence>
<dbReference type="SUPFAM" id="SSF51556">
    <property type="entry name" value="Metallo-dependent hydrolases"/>
    <property type="match status" value="1"/>
</dbReference>
<proteinExistence type="inferred from homology"/>
<evidence type="ECO:0000259" key="9">
    <source>
        <dbReference type="Pfam" id="PF01979"/>
    </source>
</evidence>
<evidence type="ECO:0000256" key="1">
    <source>
        <dbReference type="ARBA" id="ARBA00010716"/>
    </source>
</evidence>
<dbReference type="InterPro" id="IPR032466">
    <property type="entry name" value="Metal_Hydrolase"/>
</dbReference>
<dbReference type="AlphaFoldDB" id="A0A1Z5HN82"/>
<dbReference type="GO" id="GO:0008448">
    <property type="term" value="F:N-acetylglucosamine-6-phosphate deacetylase activity"/>
    <property type="evidence" value="ECO:0007669"/>
    <property type="project" value="InterPro"/>
</dbReference>
<feature type="binding site" evidence="7">
    <location>
        <begin position="237"/>
        <end position="238"/>
    </location>
    <ligand>
        <name>substrate</name>
    </ligand>
</feature>
<reference evidence="11" key="1">
    <citation type="journal article" date="2017" name="Appl. Environ. Microbiol.">
        <title>Genomic analysis of Calderihabitans maritimus KKC1, a thermophilic hydrogenogenic carboxydotrophic bacterium isolated from marine sediment.</title>
        <authorList>
            <person name="Omae K."/>
            <person name="Yoneda Y."/>
            <person name="Fukuyama Y."/>
            <person name="Yoshida T."/>
            <person name="Sako Y."/>
        </authorList>
    </citation>
    <scope>NUCLEOTIDE SEQUENCE [LARGE SCALE GENOMIC DNA]</scope>
    <source>
        <strain evidence="11">KKC1</strain>
    </source>
</reference>
<dbReference type="Proteomes" id="UP000197032">
    <property type="component" value="Unassembled WGS sequence"/>
</dbReference>
<dbReference type="InterPro" id="IPR011059">
    <property type="entry name" value="Metal-dep_hydrolase_composite"/>
</dbReference>
<evidence type="ECO:0000313" key="11">
    <source>
        <dbReference type="Proteomes" id="UP000197032"/>
    </source>
</evidence>
<feature type="binding site" evidence="8">
    <location>
        <position position="147"/>
    </location>
    <ligand>
        <name>Zn(2+)</name>
        <dbReference type="ChEBI" id="CHEBI:29105"/>
    </ligand>
</feature>
<comment type="caution">
    <text evidence="10">The sequence shown here is derived from an EMBL/GenBank/DDBJ whole genome shotgun (WGS) entry which is preliminary data.</text>
</comment>
<dbReference type="PANTHER" id="PTHR11113">
    <property type="entry name" value="N-ACETYLGLUCOSAMINE-6-PHOSPHATE DEACETYLASE"/>
    <property type="match status" value="1"/>
</dbReference>
<feature type="binding site" evidence="7">
    <location>
        <position position="245"/>
    </location>
    <ligand>
        <name>substrate</name>
    </ligand>
</feature>
<dbReference type="SUPFAM" id="SSF51338">
    <property type="entry name" value="Composite domain of metallo-dependent hydrolases"/>
    <property type="match status" value="1"/>
</dbReference>
<dbReference type="GO" id="GO:0006046">
    <property type="term" value="P:N-acetylglucosamine catabolic process"/>
    <property type="evidence" value="ECO:0007669"/>
    <property type="project" value="TreeGrafter"/>
</dbReference>
<comment type="similarity">
    <text evidence="1 5">Belongs to the metallo-dependent hydrolases superfamily. NagA family.</text>
</comment>
<evidence type="ECO:0000256" key="4">
    <source>
        <dbReference type="ARBA" id="ARBA00023277"/>
    </source>
</evidence>
<dbReference type="CDD" id="cd00854">
    <property type="entry name" value="NagA"/>
    <property type="match status" value="1"/>
</dbReference>
<gene>
    <name evidence="10" type="ORF">KKC1_00800</name>
</gene>
<sequence>MVREYEVIDLPPFHQNTLIVADRILTPHEVIEHGSIYVQNGVVHRVTDKIPEKVKDVVLLDLDNCLVLPGLIDIHVHGMAGVDIMSAEEDDLMVMQKELARKGTRAFLATTVPAPLPELKRVLAVIARRIKRQKPEDGAALLGIHLEGPFLNPERRGIHRAEYLLPPDKQVFEELQDAAEGNIKLVTLAPELPGALSLIEYLRRRGVQVSVGHSRASYEEFWKSIEAGVEGVTHLFNAMGLFHHRHPGLAGAALEAEVYADLIADRLHLHPAVIRLACRLKKEEKVILISDGLPLTDSPDGRYLLWGREVTKTGTQVTDSNGNLVGSVKSLLEMLLNVSRYLEKPLEQVVSYATLNPARFLGLGDQWGSITPHSIASFTVIKEKS</sequence>
<dbReference type="PANTHER" id="PTHR11113:SF14">
    <property type="entry name" value="N-ACETYLGLUCOSAMINE-6-PHOSPHATE DEACETYLASE"/>
    <property type="match status" value="1"/>
</dbReference>
<evidence type="ECO:0000256" key="5">
    <source>
        <dbReference type="PIRNR" id="PIRNR038994"/>
    </source>
</evidence>
<keyword evidence="4 5" id="KW-0119">Carbohydrate metabolism</keyword>
<evidence type="ECO:0000313" key="10">
    <source>
        <dbReference type="EMBL" id="GAW90918.1"/>
    </source>
</evidence>
<protein>
    <submittedName>
        <fullName evidence="10">N-acetylglucosamine-6-phosphate deacetylase</fullName>
    </submittedName>
</protein>
<feature type="binding site" evidence="8">
    <location>
        <position position="213"/>
    </location>
    <ligand>
        <name>Zn(2+)</name>
        <dbReference type="ChEBI" id="CHEBI:29105"/>
    </ligand>
</feature>
<dbReference type="Pfam" id="PF01979">
    <property type="entry name" value="Amidohydro_1"/>
    <property type="match status" value="1"/>
</dbReference>
<dbReference type="InterPro" id="IPR003764">
    <property type="entry name" value="GlcNAc_6-P_deAcase"/>
</dbReference>
<evidence type="ECO:0000256" key="8">
    <source>
        <dbReference type="PIRSR" id="PIRSR038994-3"/>
    </source>
</evidence>
<feature type="binding site" evidence="7">
    <location>
        <position position="158"/>
    </location>
    <ligand>
        <name>substrate</name>
    </ligand>
</feature>
<comment type="cofactor">
    <cofactor evidence="8">
        <name>a divalent metal cation</name>
        <dbReference type="ChEBI" id="CHEBI:60240"/>
    </cofactor>
    <text evidence="8">Binds 1 divalent metal cation per subunit.</text>
</comment>
<accession>A0A1Z5HN82</accession>
<feature type="active site" description="Proton donor/acceptor" evidence="6">
    <location>
        <position position="291"/>
    </location>
</feature>
<organism evidence="10 11">
    <name type="scientific">Calderihabitans maritimus</name>
    <dbReference type="NCBI Taxonomy" id="1246530"/>
    <lineage>
        <taxon>Bacteria</taxon>
        <taxon>Bacillati</taxon>
        <taxon>Bacillota</taxon>
        <taxon>Clostridia</taxon>
        <taxon>Neomoorellales</taxon>
        <taxon>Calderihabitantaceae</taxon>
        <taxon>Calderihabitans</taxon>
    </lineage>
</organism>
<keyword evidence="2 8" id="KW-0479">Metal-binding</keyword>
<keyword evidence="3 5" id="KW-0378">Hydrolase</keyword>
<feature type="binding site" evidence="8">
    <location>
        <position position="234"/>
    </location>
    <ligand>
        <name>Zn(2+)</name>
        <dbReference type="ChEBI" id="CHEBI:29105"/>
    </ligand>
</feature>
<evidence type="ECO:0000256" key="7">
    <source>
        <dbReference type="PIRSR" id="PIRSR038994-2"/>
    </source>
</evidence>
<dbReference type="Gene3D" id="3.20.20.140">
    <property type="entry name" value="Metal-dependent hydrolases"/>
    <property type="match status" value="1"/>
</dbReference>
<dbReference type="PIRSF" id="PIRSF038994">
    <property type="entry name" value="NagA"/>
    <property type="match status" value="1"/>
</dbReference>
<dbReference type="EMBL" id="BDGJ01000002">
    <property type="protein sequence ID" value="GAW90918.1"/>
    <property type="molecule type" value="Genomic_DNA"/>
</dbReference>
<dbReference type="Gene3D" id="2.30.40.10">
    <property type="entry name" value="Urease, subunit C, domain 1"/>
    <property type="match status" value="1"/>
</dbReference>
<feature type="binding site" evidence="7">
    <location>
        <begin position="324"/>
        <end position="326"/>
    </location>
    <ligand>
        <name>substrate</name>
    </ligand>
</feature>
<dbReference type="InterPro" id="IPR006680">
    <property type="entry name" value="Amidohydro-rel"/>
</dbReference>
<feature type="domain" description="Amidohydrolase-related" evidence="9">
    <location>
        <begin position="66"/>
        <end position="381"/>
    </location>
</feature>
<feature type="binding site" evidence="7">
    <location>
        <position position="268"/>
    </location>
    <ligand>
        <name>substrate</name>
    </ligand>
</feature>
<evidence type="ECO:0000256" key="2">
    <source>
        <dbReference type="ARBA" id="ARBA00022723"/>
    </source>
</evidence>
<dbReference type="NCBIfam" id="TIGR00221">
    <property type="entry name" value="nagA"/>
    <property type="match status" value="1"/>
</dbReference>